<dbReference type="Gene3D" id="3.30.300.30">
    <property type="match status" value="1"/>
</dbReference>
<dbReference type="InterPro" id="IPR020845">
    <property type="entry name" value="AMP-binding_CS"/>
</dbReference>
<dbReference type="PANTHER" id="PTHR24095:SF244">
    <property type="entry name" value="ACETYL-COENZYME A SYNTHETASE"/>
    <property type="match status" value="1"/>
</dbReference>
<dbReference type="SUPFAM" id="SSF56801">
    <property type="entry name" value="Acetyl-CoA synthetase-like"/>
    <property type="match status" value="1"/>
</dbReference>
<evidence type="ECO:0000259" key="7">
    <source>
        <dbReference type="PROSITE" id="PS52004"/>
    </source>
</evidence>
<dbReference type="GO" id="GO:0019427">
    <property type="term" value="P:acetyl-CoA biosynthetic process from acetate"/>
    <property type="evidence" value="ECO:0007669"/>
    <property type="project" value="InterPro"/>
</dbReference>
<dbReference type="InterPro" id="IPR020841">
    <property type="entry name" value="PKS_Beta-ketoAc_synthase_dom"/>
</dbReference>
<keyword evidence="4" id="KW-0808">Transferase</keyword>
<dbReference type="AlphaFoldDB" id="A0A0V0ZT47"/>
<dbReference type="GO" id="GO:0003987">
    <property type="term" value="F:acetate-CoA ligase activity"/>
    <property type="evidence" value="ECO:0007669"/>
    <property type="project" value="InterPro"/>
</dbReference>
<dbReference type="Pfam" id="PF00501">
    <property type="entry name" value="AMP-binding"/>
    <property type="match status" value="1"/>
</dbReference>
<dbReference type="GO" id="GO:0005524">
    <property type="term" value="F:ATP binding"/>
    <property type="evidence" value="ECO:0007669"/>
    <property type="project" value="UniProtKB-KW"/>
</dbReference>
<dbReference type="SMART" id="SM00825">
    <property type="entry name" value="PKS_KS"/>
    <property type="match status" value="1"/>
</dbReference>
<evidence type="ECO:0000256" key="5">
    <source>
        <dbReference type="ARBA" id="ARBA00022741"/>
    </source>
</evidence>
<dbReference type="InterPro" id="IPR000794">
    <property type="entry name" value="Beta-ketoacyl_synthase"/>
</dbReference>
<dbReference type="InterPro" id="IPR016039">
    <property type="entry name" value="Thiolase-like"/>
</dbReference>
<evidence type="ECO:0000256" key="1">
    <source>
        <dbReference type="ARBA" id="ARBA00006432"/>
    </source>
</evidence>
<dbReference type="Pfam" id="PF13193">
    <property type="entry name" value="AMP-binding_C"/>
    <property type="match status" value="1"/>
</dbReference>
<accession>A0A0V0ZT47</accession>
<feature type="domain" description="Ketosynthase family 3 (KS3)" evidence="7">
    <location>
        <begin position="692"/>
        <end position="1117"/>
    </location>
</feature>
<organism evidence="8 9">
    <name type="scientific">Trichinella patagoniensis</name>
    <dbReference type="NCBI Taxonomy" id="990121"/>
    <lineage>
        <taxon>Eukaryota</taxon>
        <taxon>Metazoa</taxon>
        <taxon>Ecdysozoa</taxon>
        <taxon>Nematoda</taxon>
        <taxon>Enoplea</taxon>
        <taxon>Dorylaimia</taxon>
        <taxon>Trichinellida</taxon>
        <taxon>Trichinellidae</taxon>
        <taxon>Trichinella</taxon>
    </lineage>
</organism>
<dbReference type="InterPro" id="IPR018201">
    <property type="entry name" value="Ketoacyl_synth_AS"/>
</dbReference>
<dbReference type="Pfam" id="PF02801">
    <property type="entry name" value="Ketoacyl-synt_C"/>
    <property type="match status" value="1"/>
</dbReference>
<dbReference type="InterPro" id="IPR014030">
    <property type="entry name" value="Ketoacyl_synth_N"/>
</dbReference>
<dbReference type="InterPro" id="IPR000873">
    <property type="entry name" value="AMP-dep_synth/lig_dom"/>
</dbReference>
<feature type="non-terminal residue" evidence="8">
    <location>
        <position position="1"/>
    </location>
</feature>
<dbReference type="FunFam" id="3.40.50.12780:FF:000001">
    <property type="entry name" value="Acetyl-coenzyme A synthetase"/>
    <property type="match status" value="1"/>
</dbReference>
<gene>
    <name evidence="8" type="primary">AcCoAS</name>
    <name evidence="8" type="ORF">T12_9483</name>
</gene>
<dbReference type="OrthoDB" id="1706066at2759"/>
<comment type="similarity">
    <text evidence="2">Belongs to the thiolase-like superfamily. Beta-ketoacyl-ACP synthases family.</text>
</comment>
<dbReference type="InterPro" id="IPR045851">
    <property type="entry name" value="AMP-bd_C_sf"/>
</dbReference>
<dbReference type="PROSITE" id="PS00606">
    <property type="entry name" value="KS3_1"/>
    <property type="match status" value="1"/>
</dbReference>
<dbReference type="GO" id="GO:0016208">
    <property type="term" value="F:AMP binding"/>
    <property type="evidence" value="ECO:0007669"/>
    <property type="project" value="InterPro"/>
</dbReference>
<evidence type="ECO:0000256" key="3">
    <source>
        <dbReference type="ARBA" id="ARBA00022598"/>
    </source>
</evidence>
<keyword evidence="5" id="KW-0547">Nucleotide-binding</keyword>
<sequence>LNVELMCSFCSVLPVAMSDNVRMATFSIASEEDEQAILPPPHLSEKAHCSSFSNYLEMYSQSVKDPEAFWTSFANELTFFKKWEKGCFLDYNFDRRKGPVYVRWMPNASLNVCYNCLDRNISRQLGDKVAFYWEGNEPGVSMKLTYRELLKLVCKFANVLKRKGVKKGDRVIIYMPMILELPIAMLACARIGAVHSTVFGGYSAQALAQRIVDAKAEVVITADGSYRGKKPILLKQITDQAISICEKRNVIVKHRIIVRHLADNYTGFPSTQQDCKSKLQVQNCWFDEEMSAADENCESEWMDSEDPLFILYTSGSTGVPKGVVHTQAGYLLYVYTTFRYVFDYQDDDVYFCTADIGWITGHSYVVYGPLANGSTVVMFEGVPYYPEPSRYWDVVDKYGVSKFYTAPTAIRHLMKFGSSYVERCRLDRLEVLGSVGEPINPEVWQWYYKVVGKSRCAIVDTYWQTETGGHVLTPLPGCTNMKPGSASFPFFGVKPVLLNHDGQEIVGPGEGQLAFSAPWPGIARSLYGNHDRYMDTYFAVPGYFSTGDGCTRDEDGYYWITGRIDDMMNVSGHLLSSAEIENAVVSHPAVAEAAVVCAPDPVKGQIPYCFVTLKKDYAFTAELVLDIKQTVRNQIGPVATPEVFQQAESLPKTRSGKILRRVLRDVAGGNTTSFGDLSTLSEEHVIADLVNSRSSVVTGLGLVTPLGLGVELCWRRLLQGCIGAVELVDEKYRECVSRVAALVPAGVGPGLFDRSQFSDGQWRRMTKATAYAMLAAGEALADAQWTPVSDEQREKTGVCVGVGMSDMEDVHEAGCLIDQQRDNRLSPYFIPRVLTNMTAGQLSVSYGLRGPNHCPSTACASGLHAIIDGMALIQRRQAELMLVGGAEAPVCKLSLVGFGRMGALSRSFNDRPAEASRPFDRRRDGFVIGEGAGMLLLERLEHALQRRAPHIYAELLGYGLSGDGLHLAAPCPYGSGAASCMRKALHDSAVPRDRISYVNAHATSTPLGDRAEFQAIQDVFRGSDNLPVIVSSNKGSIGHLLGAAGAVEAAFTVLSCFHGSVPPNVNLHQTDLEAPEIQLAPSDRAQHWTTPSLNQRKIALKNSFGFGGTNACLCIAQFQE</sequence>
<proteinExistence type="inferred from homology"/>
<dbReference type="PROSITE" id="PS00455">
    <property type="entry name" value="AMP_BINDING"/>
    <property type="match status" value="1"/>
</dbReference>
<dbReference type="GO" id="GO:0006633">
    <property type="term" value="P:fatty acid biosynthetic process"/>
    <property type="evidence" value="ECO:0007669"/>
    <property type="project" value="InterPro"/>
</dbReference>
<evidence type="ECO:0000256" key="4">
    <source>
        <dbReference type="ARBA" id="ARBA00022679"/>
    </source>
</evidence>
<dbReference type="Pfam" id="PF00109">
    <property type="entry name" value="ketoacyl-synt"/>
    <property type="match status" value="1"/>
</dbReference>
<dbReference type="PANTHER" id="PTHR24095">
    <property type="entry name" value="ACETYL-COENZYME A SYNTHETASE"/>
    <property type="match status" value="1"/>
</dbReference>
<comment type="caution">
    <text evidence="8">The sequence shown here is derived from an EMBL/GenBank/DDBJ whole genome shotgun (WGS) entry which is preliminary data.</text>
</comment>
<dbReference type="InterPro" id="IPR042099">
    <property type="entry name" value="ANL_N_sf"/>
</dbReference>
<dbReference type="PROSITE" id="PS52004">
    <property type="entry name" value="KS3_2"/>
    <property type="match status" value="1"/>
</dbReference>
<dbReference type="NCBIfam" id="TIGR02188">
    <property type="entry name" value="Ac_CoA_lig_AcsA"/>
    <property type="match status" value="1"/>
</dbReference>
<dbReference type="InterPro" id="IPR014031">
    <property type="entry name" value="Ketoacyl_synth_C"/>
</dbReference>
<name>A0A0V0ZT47_9BILA</name>
<dbReference type="GO" id="GO:0004315">
    <property type="term" value="F:3-oxoacyl-[acyl-carrier-protein] synthase activity"/>
    <property type="evidence" value="ECO:0007669"/>
    <property type="project" value="InterPro"/>
</dbReference>
<evidence type="ECO:0000256" key="6">
    <source>
        <dbReference type="ARBA" id="ARBA00022840"/>
    </source>
</evidence>
<dbReference type="STRING" id="990121.A0A0V0ZT47"/>
<dbReference type="InterPro" id="IPR025110">
    <property type="entry name" value="AMP-bd_C"/>
</dbReference>
<dbReference type="Pfam" id="PF16177">
    <property type="entry name" value="ACAS_N"/>
    <property type="match status" value="1"/>
</dbReference>
<reference evidence="8 9" key="1">
    <citation type="submission" date="2015-01" db="EMBL/GenBank/DDBJ databases">
        <title>Evolution of Trichinella species and genotypes.</title>
        <authorList>
            <person name="Korhonen P.K."/>
            <person name="Edoardo P."/>
            <person name="Giuseppe L.R."/>
            <person name="Gasser R.B."/>
        </authorList>
    </citation>
    <scope>NUCLEOTIDE SEQUENCE [LARGE SCALE GENOMIC DNA]</scope>
    <source>
        <strain evidence="8">ISS2496</strain>
    </source>
</reference>
<dbReference type="NCBIfam" id="NF005589">
    <property type="entry name" value="PRK07314.1"/>
    <property type="match status" value="1"/>
</dbReference>
<keyword evidence="6" id="KW-0067">ATP-binding</keyword>
<keyword evidence="9" id="KW-1185">Reference proteome</keyword>
<dbReference type="CDD" id="cd05966">
    <property type="entry name" value="ACS"/>
    <property type="match status" value="1"/>
</dbReference>
<dbReference type="EMBL" id="JYDQ01000096">
    <property type="protein sequence ID" value="KRY15390.1"/>
    <property type="molecule type" value="Genomic_DNA"/>
</dbReference>
<dbReference type="SUPFAM" id="SSF53901">
    <property type="entry name" value="Thiolase-like"/>
    <property type="match status" value="2"/>
</dbReference>
<dbReference type="InterPro" id="IPR032387">
    <property type="entry name" value="ACAS_N"/>
</dbReference>
<dbReference type="InterPro" id="IPR011904">
    <property type="entry name" value="Ac_CoA_lig"/>
</dbReference>
<dbReference type="NCBIfam" id="NF001208">
    <property type="entry name" value="PRK00174.1"/>
    <property type="match status" value="1"/>
</dbReference>
<evidence type="ECO:0000313" key="9">
    <source>
        <dbReference type="Proteomes" id="UP000054783"/>
    </source>
</evidence>
<comment type="similarity">
    <text evidence="1">Belongs to the ATP-dependent AMP-binding enzyme family.</text>
</comment>
<evidence type="ECO:0000256" key="2">
    <source>
        <dbReference type="ARBA" id="ARBA00008467"/>
    </source>
</evidence>
<dbReference type="Gene3D" id="3.40.47.10">
    <property type="match status" value="1"/>
</dbReference>
<dbReference type="Gene3D" id="3.40.50.12780">
    <property type="entry name" value="N-terminal domain of ligase-like"/>
    <property type="match status" value="1"/>
</dbReference>
<dbReference type="CDD" id="cd00834">
    <property type="entry name" value="KAS_I_II"/>
    <property type="match status" value="1"/>
</dbReference>
<protein>
    <submittedName>
        <fullName evidence="8">Acetyl-coenzyme A synthetase</fullName>
    </submittedName>
</protein>
<keyword evidence="3" id="KW-0436">Ligase</keyword>
<evidence type="ECO:0000313" key="8">
    <source>
        <dbReference type="EMBL" id="KRY15390.1"/>
    </source>
</evidence>
<dbReference type="Proteomes" id="UP000054783">
    <property type="component" value="Unassembled WGS sequence"/>
</dbReference>